<dbReference type="Pfam" id="PF09912">
    <property type="entry name" value="DUF2141"/>
    <property type="match status" value="1"/>
</dbReference>
<evidence type="ECO:0000256" key="1">
    <source>
        <dbReference type="SAM" id="SignalP"/>
    </source>
</evidence>
<evidence type="ECO:0000313" key="2">
    <source>
        <dbReference type="EMBL" id="NJC05707.1"/>
    </source>
</evidence>
<keyword evidence="3" id="KW-1185">Reference proteome</keyword>
<feature type="signal peptide" evidence="1">
    <location>
        <begin position="1"/>
        <end position="22"/>
    </location>
</feature>
<dbReference type="EMBL" id="JAATJC010000001">
    <property type="protein sequence ID" value="NJC05707.1"/>
    <property type="molecule type" value="Genomic_DNA"/>
</dbReference>
<dbReference type="InterPro" id="IPR018673">
    <property type="entry name" value="DUF2141"/>
</dbReference>
<gene>
    <name evidence="2" type="ORF">GGQ97_001500</name>
</gene>
<dbReference type="Proteomes" id="UP000558192">
    <property type="component" value="Unassembled WGS sequence"/>
</dbReference>
<keyword evidence="1" id="KW-0732">Signal</keyword>
<comment type="caution">
    <text evidence="2">The sequence shown here is derived from an EMBL/GenBank/DDBJ whole genome shotgun (WGS) entry which is preliminary data.</text>
</comment>
<organism evidence="2 3">
    <name type="scientific">Sphingomonas kaistensis</name>
    <dbReference type="NCBI Taxonomy" id="298708"/>
    <lineage>
        <taxon>Bacteria</taxon>
        <taxon>Pseudomonadati</taxon>
        <taxon>Pseudomonadota</taxon>
        <taxon>Alphaproteobacteria</taxon>
        <taxon>Sphingomonadales</taxon>
        <taxon>Sphingomonadaceae</taxon>
        <taxon>Sphingomonas</taxon>
    </lineage>
</organism>
<dbReference type="AlphaFoldDB" id="A0A7X6BH42"/>
<reference evidence="2 3" key="1">
    <citation type="submission" date="2020-03" db="EMBL/GenBank/DDBJ databases">
        <title>Genomic Encyclopedia of Type Strains, Phase IV (KMG-IV): sequencing the most valuable type-strain genomes for metagenomic binning, comparative biology and taxonomic classification.</title>
        <authorList>
            <person name="Goeker M."/>
        </authorList>
    </citation>
    <scope>NUCLEOTIDE SEQUENCE [LARGE SCALE GENOMIC DNA]</scope>
    <source>
        <strain evidence="2 3">DSM 16846</strain>
    </source>
</reference>
<name>A0A7X6BH42_9SPHN</name>
<accession>A0A7X6BH42</accession>
<sequence length="153" mass="16285">MDMKRIGMLAAALLTAGATMGAASPSVPKPGADLQVQLSGLRSAKGVVHLCLSSSVSRFLHCKDDPSAVARSVPASAAGRLDLGAVKAGTYALLVVHDENRNGKLDMMMGIPREGFGFSNNPAMKPRAPKWEEIRFTVPQTPSVQQVRIRYVL</sequence>
<protein>
    <submittedName>
        <fullName evidence="2">Uncharacterized protein (DUF2141 family)</fullName>
    </submittedName>
</protein>
<evidence type="ECO:0000313" key="3">
    <source>
        <dbReference type="Proteomes" id="UP000558192"/>
    </source>
</evidence>
<proteinExistence type="predicted"/>
<dbReference type="RefSeq" id="WP_168068429.1">
    <property type="nucleotide sequence ID" value="NZ_JAATJC010000001.1"/>
</dbReference>
<feature type="chain" id="PRO_5030914581" evidence="1">
    <location>
        <begin position="23"/>
        <end position="153"/>
    </location>
</feature>